<feature type="transmembrane region" description="Helical" evidence="8">
    <location>
        <begin position="450"/>
        <end position="470"/>
    </location>
</feature>
<keyword evidence="5 8" id="KW-0812">Transmembrane</keyword>
<dbReference type="GO" id="GO:0022857">
    <property type="term" value="F:transmembrane transporter activity"/>
    <property type="evidence" value="ECO:0007669"/>
    <property type="project" value="InterPro"/>
</dbReference>
<evidence type="ECO:0000256" key="8">
    <source>
        <dbReference type="SAM" id="Phobius"/>
    </source>
</evidence>
<name>A0A0R0CVW4_9GAMM</name>
<accession>A0A0R0CVW4</accession>
<feature type="transmembrane region" description="Helical" evidence="8">
    <location>
        <begin position="322"/>
        <end position="339"/>
    </location>
</feature>
<feature type="transmembrane region" description="Helical" evidence="8">
    <location>
        <begin position="476"/>
        <end position="496"/>
    </location>
</feature>
<dbReference type="PROSITE" id="PS01303">
    <property type="entry name" value="BCCT"/>
    <property type="match status" value="1"/>
</dbReference>
<keyword evidence="7 8" id="KW-0472">Membrane</keyword>
<dbReference type="InterPro" id="IPR018093">
    <property type="entry name" value="BCCT_CS"/>
</dbReference>
<dbReference type="STRING" id="336566.ABB30_15280"/>
<reference evidence="9 10" key="1">
    <citation type="submission" date="2015-05" db="EMBL/GenBank/DDBJ databases">
        <title>Genome sequencing and analysis of members of genus Stenotrophomonas.</title>
        <authorList>
            <person name="Patil P.P."/>
            <person name="Midha S."/>
            <person name="Patil P.B."/>
        </authorList>
    </citation>
    <scope>NUCLEOTIDE SEQUENCE [LARGE SCALE GENOMIC DNA]</scope>
    <source>
        <strain evidence="9 10">DSM 24757</strain>
    </source>
</reference>
<comment type="subcellular location">
    <subcellularLocation>
        <location evidence="1">Cell membrane</location>
        <topology evidence="1">Multi-pass membrane protein</topology>
    </subcellularLocation>
</comment>
<comment type="similarity">
    <text evidence="2">Belongs to the BCCT transporter (TC 2.A.15) family.</text>
</comment>
<organism evidence="9 10">
    <name type="scientific">Stenotrophomonas ginsengisoli</name>
    <dbReference type="NCBI Taxonomy" id="336566"/>
    <lineage>
        <taxon>Bacteria</taxon>
        <taxon>Pseudomonadati</taxon>
        <taxon>Pseudomonadota</taxon>
        <taxon>Gammaproteobacteria</taxon>
        <taxon>Lysobacterales</taxon>
        <taxon>Lysobacteraceae</taxon>
        <taxon>Stenotrophomonas</taxon>
    </lineage>
</organism>
<dbReference type="NCBIfam" id="TIGR00842">
    <property type="entry name" value="bcct"/>
    <property type="match status" value="1"/>
</dbReference>
<dbReference type="RefSeq" id="WP_057639165.1">
    <property type="nucleotide sequence ID" value="NZ_LDJM01000065.1"/>
</dbReference>
<dbReference type="PATRIC" id="fig|336566.3.peg.2801"/>
<evidence type="ECO:0000313" key="10">
    <source>
        <dbReference type="Proteomes" id="UP000050956"/>
    </source>
</evidence>
<feature type="transmembrane region" description="Helical" evidence="8">
    <location>
        <begin position="233"/>
        <end position="255"/>
    </location>
</feature>
<feature type="transmembrane region" description="Helical" evidence="8">
    <location>
        <begin position="414"/>
        <end position="438"/>
    </location>
</feature>
<dbReference type="AlphaFoldDB" id="A0A0R0CVW4"/>
<dbReference type="EMBL" id="LDJM01000065">
    <property type="protein sequence ID" value="KRG73493.1"/>
    <property type="molecule type" value="Genomic_DNA"/>
</dbReference>
<evidence type="ECO:0000256" key="6">
    <source>
        <dbReference type="ARBA" id="ARBA00022989"/>
    </source>
</evidence>
<dbReference type="Proteomes" id="UP000050956">
    <property type="component" value="Unassembled WGS sequence"/>
</dbReference>
<feature type="transmembrane region" description="Helical" evidence="8">
    <location>
        <begin position="15"/>
        <end position="36"/>
    </location>
</feature>
<evidence type="ECO:0000256" key="1">
    <source>
        <dbReference type="ARBA" id="ARBA00004651"/>
    </source>
</evidence>
<dbReference type="Pfam" id="PF02028">
    <property type="entry name" value="BCCT"/>
    <property type="match status" value="1"/>
</dbReference>
<dbReference type="PANTHER" id="PTHR30047:SF7">
    <property type="entry name" value="HIGH-AFFINITY CHOLINE TRANSPORT PROTEIN"/>
    <property type="match status" value="1"/>
</dbReference>
<feature type="transmembrane region" description="Helical" evidence="8">
    <location>
        <begin position="98"/>
        <end position="117"/>
    </location>
</feature>
<dbReference type="GO" id="GO:0005886">
    <property type="term" value="C:plasma membrane"/>
    <property type="evidence" value="ECO:0007669"/>
    <property type="project" value="UniProtKB-SubCell"/>
</dbReference>
<feature type="transmembrane region" description="Helical" evidence="8">
    <location>
        <begin position="150"/>
        <end position="168"/>
    </location>
</feature>
<protein>
    <submittedName>
        <fullName evidence="9">Choline transporter</fullName>
    </submittedName>
</protein>
<proteinExistence type="inferred from homology"/>
<evidence type="ECO:0000256" key="4">
    <source>
        <dbReference type="ARBA" id="ARBA00022475"/>
    </source>
</evidence>
<keyword evidence="4" id="KW-1003">Cell membrane</keyword>
<dbReference type="OrthoDB" id="9775735at2"/>
<dbReference type="PANTHER" id="PTHR30047">
    <property type="entry name" value="HIGH-AFFINITY CHOLINE TRANSPORT PROTEIN-RELATED"/>
    <property type="match status" value="1"/>
</dbReference>
<keyword evidence="10" id="KW-1185">Reference proteome</keyword>
<gene>
    <name evidence="9" type="ORF">ABB30_15280</name>
</gene>
<feature type="transmembrane region" description="Helical" evidence="8">
    <location>
        <begin position="56"/>
        <end position="77"/>
    </location>
</feature>
<keyword evidence="6 8" id="KW-1133">Transmembrane helix</keyword>
<comment type="caution">
    <text evidence="9">The sequence shown here is derived from an EMBL/GenBank/DDBJ whole genome shotgun (WGS) entry which is preliminary data.</text>
</comment>
<evidence type="ECO:0000256" key="7">
    <source>
        <dbReference type="ARBA" id="ARBA00023136"/>
    </source>
</evidence>
<evidence type="ECO:0000256" key="3">
    <source>
        <dbReference type="ARBA" id="ARBA00022448"/>
    </source>
</evidence>
<dbReference type="NCBIfam" id="NF007399">
    <property type="entry name" value="PRK09928.1"/>
    <property type="match status" value="1"/>
</dbReference>
<evidence type="ECO:0000256" key="2">
    <source>
        <dbReference type="ARBA" id="ARBA00005658"/>
    </source>
</evidence>
<evidence type="ECO:0000313" key="9">
    <source>
        <dbReference type="EMBL" id="KRG73493.1"/>
    </source>
</evidence>
<dbReference type="InterPro" id="IPR000060">
    <property type="entry name" value="BCCT_transptr"/>
</dbReference>
<feature type="transmembrane region" description="Helical" evidence="8">
    <location>
        <begin position="267"/>
        <end position="287"/>
    </location>
</feature>
<evidence type="ECO:0000256" key="5">
    <source>
        <dbReference type="ARBA" id="ARBA00022692"/>
    </source>
</evidence>
<feature type="transmembrane region" description="Helical" evidence="8">
    <location>
        <begin position="351"/>
        <end position="369"/>
    </location>
</feature>
<keyword evidence="3" id="KW-0813">Transport</keyword>
<sequence length="658" mass="72766">MQSPAPQQPPVRQRILPQVFIPTAASVLALLAFSIAAPELATRWFTAAKTWAANDAGWFTILAVAGFLIFVVSLAFSRYGQLKLGPDHSQPDYSYASWFAMLFAAGMGIGLMFFGVAEPIMHYATPPVGTPESTAAARQAMRITFFHWGIHAWAIYAVVALALAYFAYRHNLPLRIRSALYPLIGNRIHGPIGHAVDTFAALGTIFGLATSLGLGVMQINAGLNYLFGLEVSTVVQMGLIVLITLLATGSVVAGLDSGVRRLSELNMVLAVMLLAFVLVFGPTAHLMQTLVQNTGMYVSQLFSMTFNLYAYEPTGWLGGWTLFYWGWWIAWSPFVGMFIARISRGRSVREFVVGVLLVPLGFTFLWMTIYGNTALYMVRVEGMQELVQAVAADSSTALFAFFEHLPLTLLTSSLAVLLVALFFVTSADSGALVIDMLTSKGEEESPLWQRIFWSMLVGGLAIALLMTGGLESLQAATIASALPFTVIMILMCWGLLKAMHLDATKRSILRQARILPGTSEDWRARLRLLAHNPLKVEVTGFIADKVIPALEEVAAELRKQELPVQVTLGEDGRALLRVGHGEEMDFFYAVRPQPYDPPSFALQDPRRPVAEGTRHYRAEVYLREGGQDYDVMGWPRVQLIHDVLDQYERHRQFLDHVR</sequence>